<keyword evidence="8" id="KW-1185">Reference proteome</keyword>
<keyword evidence="2" id="KW-0479">Metal-binding</keyword>
<evidence type="ECO:0000313" key="7">
    <source>
        <dbReference type="EMBL" id="GGY85271.1"/>
    </source>
</evidence>
<dbReference type="PANTHER" id="PTHR16557">
    <property type="entry name" value="ALKYLATED DNA REPAIR PROTEIN ALKB-RELATED"/>
    <property type="match status" value="1"/>
</dbReference>
<dbReference type="PANTHER" id="PTHR16557:SF2">
    <property type="entry name" value="NUCLEIC ACID DIOXYGENASE ALKBH1"/>
    <property type="match status" value="1"/>
</dbReference>
<dbReference type="Proteomes" id="UP000619761">
    <property type="component" value="Unassembled WGS sequence"/>
</dbReference>
<evidence type="ECO:0000256" key="5">
    <source>
        <dbReference type="ARBA" id="ARBA00023004"/>
    </source>
</evidence>
<dbReference type="PROSITE" id="PS51471">
    <property type="entry name" value="FE2OG_OXY"/>
    <property type="match status" value="1"/>
</dbReference>
<dbReference type="Gene3D" id="2.60.120.590">
    <property type="entry name" value="Alpha-ketoglutarate-dependent dioxygenase AlkB-like"/>
    <property type="match status" value="1"/>
</dbReference>
<dbReference type="GO" id="GO:0051213">
    <property type="term" value="F:dioxygenase activity"/>
    <property type="evidence" value="ECO:0007669"/>
    <property type="project" value="UniProtKB-KW"/>
</dbReference>
<proteinExistence type="predicted"/>
<sequence length="215" mass="23720">MNFDLFSGEPQQQRQEILPGAFLLRGFALPFENELLQDIQGVIAEAPPRNMVTPGGLPMSVATTSCGDAGWVSDAYGYRYSKRDALSRKNWPAMPCSFFDLARNAATTAGYKNFSPDSALINIYKVGAKMSLHQDKNERDFSQPIVSVSLGLPATFLLGGLRREDKTIRVQLVHGDVVVWGGAARLFFHSILPIKVGVHPLLGKQRINLTFRKAL</sequence>
<comment type="cofactor">
    <cofactor evidence="1">
        <name>Fe(2+)</name>
        <dbReference type="ChEBI" id="CHEBI:29033"/>
    </cofactor>
</comment>
<evidence type="ECO:0000256" key="4">
    <source>
        <dbReference type="ARBA" id="ARBA00023002"/>
    </source>
</evidence>
<evidence type="ECO:0000256" key="3">
    <source>
        <dbReference type="ARBA" id="ARBA00022964"/>
    </source>
</evidence>
<keyword evidence="3 7" id="KW-0223">Dioxygenase</keyword>
<comment type="caution">
    <text evidence="7">The sequence shown here is derived from an EMBL/GenBank/DDBJ whole genome shotgun (WGS) entry which is preliminary data.</text>
</comment>
<dbReference type="InterPro" id="IPR027450">
    <property type="entry name" value="AlkB-like"/>
</dbReference>
<gene>
    <name evidence="7" type="primary">alkB</name>
    <name evidence="7" type="ORF">GCM10011613_32990</name>
</gene>
<dbReference type="InterPro" id="IPR037151">
    <property type="entry name" value="AlkB-like_sf"/>
</dbReference>
<keyword evidence="5" id="KW-0408">Iron</keyword>
<evidence type="ECO:0000313" key="8">
    <source>
        <dbReference type="Proteomes" id="UP000619761"/>
    </source>
</evidence>
<organism evidence="7 8">
    <name type="scientific">Cellvibrio zantedeschiae</name>
    <dbReference type="NCBI Taxonomy" id="1237077"/>
    <lineage>
        <taxon>Bacteria</taxon>
        <taxon>Pseudomonadati</taxon>
        <taxon>Pseudomonadota</taxon>
        <taxon>Gammaproteobacteria</taxon>
        <taxon>Cellvibrionales</taxon>
        <taxon>Cellvibrionaceae</taxon>
        <taxon>Cellvibrio</taxon>
    </lineage>
</organism>
<feature type="domain" description="Fe2OG dioxygenase" evidence="6">
    <location>
        <begin position="115"/>
        <end position="215"/>
    </location>
</feature>
<dbReference type="RefSeq" id="WP_189420582.1">
    <property type="nucleotide sequence ID" value="NZ_BMYZ01000003.1"/>
</dbReference>
<dbReference type="InterPro" id="IPR005123">
    <property type="entry name" value="Oxoglu/Fe-dep_dioxygenase_dom"/>
</dbReference>
<dbReference type="NCBIfam" id="NF011930">
    <property type="entry name" value="PRK15401.1"/>
    <property type="match status" value="1"/>
</dbReference>
<dbReference type="SUPFAM" id="SSF51197">
    <property type="entry name" value="Clavaminate synthase-like"/>
    <property type="match status" value="1"/>
</dbReference>
<dbReference type="Pfam" id="PF13532">
    <property type="entry name" value="2OG-FeII_Oxy_2"/>
    <property type="match status" value="1"/>
</dbReference>
<dbReference type="InterPro" id="IPR004574">
    <property type="entry name" value="Alkb"/>
</dbReference>
<evidence type="ECO:0000256" key="1">
    <source>
        <dbReference type="ARBA" id="ARBA00001954"/>
    </source>
</evidence>
<dbReference type="EMBL" id="BMYZ01000003">
    <property type="protein sequence ID" value="GGY85271.1"/>
    <property type="molecule type" value="Genomic_DNA"/>
</dbReference>
<evidence type="ECO:0000256" key="2">
    <source>
        <dbReference type="ARBA" id="ARBA00022723"/>
    </source>
</evidence>
<reference evidence="8" key="1">
    <citation type="journal article" date="2019" name="Int. J. Syst. Evol. Microbiol.">
        <title>The Global Catalogue of Microorganisms (GCM) 10K type strain sequencing project: providing services to taxonomists for standard genome sequencing and annotation.</title>
        <authorList>
            <consortium name="The Broad Institute Genomics Platform"/>
            <consortium name="The Broad Institute Genome Sequencing Center for Infectious Disease"/>
            <person name="Wu L."/>
            <person name="Ma J."/>
        </authorList>
    </citation>
    <scope>NUCLEOTIDE SEQUENCE [LARGE SCALE GENOMIC DNA]</scope>
    <source>
        <strain evidence="8">KCTC 32239</strain>
    </source>
</reference>
<name>A0ABQ3B9J5_9GAMM</name>
<keyword evidence="4" id="KW-0560">Oxidoreductase</keyword>
<evidence type="ECO:0000259" key="6">
    <source>
        <dbReference type="PROSITE" id="PS51471"/>
    </source>
</evidence>
<protein>
    <submittedName>
        <fullName evidence="7">Alpha-ketoglutarate-dependent dioxygenase AlkB</fullName>
    </submittedName>
</protein>
<accession>A0ABQ3B9J5</accession>